<dbReference type="InterPro" id="IPR014721">
    <property type="entry name" value="Ribsml_uS5_D2-typ_fold_subgr"/>
</dbReference>
<keyword evidence="1" id="KW-0547">Nucleotide-binding</keyword>
<evidence type="ECO:0000256" key="2">
    <source>
        <dbReference type="ARBA" id="ARBA00022777"/>
    </source>
</evidence>
<name>A0AAE0W9P3_9BIVA</name>
<accession>A0AAE0W9P3</accession>
<reference evidence="4" key="2">
    <citation type="journal article" date="2021" name="Genome Biol. Evol.">
        <title>Developing a high-quality reference genome for a parasitic bivalve with doubly uniparental inheritance (Bivalvia: Unionida).</title>
        <authorList>
            <person name="Smith C.H."/>
        </authorList>
    </citation>
    <scope>NUCLEOTIDE SEQUENCE</scope>
    <source>
        <strain evidence="4">CHS0354</strain>
        <tissue evidence="4">Mantle</tissue>
    </source>
</reference>
<protein>
    <submittedName>
        <fullName evidence="4">Uncharacterized protein</fullName>
    </submittedName>
</protein>
<dbReference type="AlphaFoldDB" id="A0AAE0W9P3"/>
<organism evidence="4 5">
    <name type="scientific">Potamilus streckersoni</name>
    <dbReference type="NCBI Taxonomy" id="2493646"/>
    <lineage>
        <taxon>Eukaryota</taxon>
        <taxon>Metazoa</taxon>
        <taxon>Spiralia</taxon>
        <taxon>Lophotrochozoa</taxon>
        <taxon>Mollusca</taxon>
        <taxon>Bivalvia</taxon>
        <taxon>Autobranchia</taxon>
        <taxon>Heteroconchia</taxon>
        <taxon>Palaeoheterodonta</taxon>
        <taxon>Unionida</taxon>
        <taxon>Unionoidea</taxon>
        <taxon>Unionidae</taxon>
        <taxon>Ambleminae</taxon>
        <taxon>Lampsilini</taxon>
        <taxon>Potamilus</taxon>
    </lineage>
</organism>
<dbReference type="PANTHER" id="PTHR43527:SF2">
    <property type="entry name" value="4-DIPHOSPHOCYTIDYL-2-C-METHYL-D-ERYTHRITOL KINASE, CHLOROPLASTIC"/>
    <property type="match status" value="1"/>
</dbReference>
<evidence type="ECO:0000256" key="1">
    <source>
        <dbReference type="ARBA" id="ARBA00022741"/>
    </source>
</evidence>
<dbReference type="EMBL" id="JAEAOA010002126">
    <property type="protein sequence ID" value="KAK3605400.1"/>
    <property type="molecule type" value="Genomic_DNA"/>
</dbReference>
<comment type="caution">
    <text evidence="4">The sequence shown here is derived from an EMBL/GenBank/DDBJ whole genome shotgun (WGS) entry which is preliminary data.</text>
</comment>
<keyword evidence="2" id="KW-0808">Transferase</keyword>
<sequence length="179" mass="20407">MTLETSAYLNLCLWVYPPDSTNYHPIRSIFQSISLHDQIAVRHTREKKCIVICDTADIPEDKTNTLTNAYSMLKEQLSFGIRPLVEKKKILIGGRLGGGSILNAEVYKAFDKYGIRQKFNSFYPSLKRDLGQKDLQPVAFRIYPGLQELELRLKELGTRPVCMTVSRTTLYSPLSSTEE</sequence>
<dbReference type="SUPFAM" id="SSF54211">
    <property type="entry name" value="Ribosomal protein S5 domain 2-like"/>
    <property type="match status" value="1"/>
</dbReference>
<dbReference type="PANTHER" id="PTHR43527">
    <property type="entry name" value="4-DIPHOSPHOCYTIDYL-2-C-METHYL-D-ERYTHRITOL KINASE, CHLOROPLASTIC"/>
    <property type="match status" value="1"/>
</dbReference>
<dbReference type="Gene3D" id="3.30.230.10">
    <property type="match status" value="1"/>
</dbReference>
<gene>
    <name evidence="4" type="ORF">CHS0354_036310</name>
</gene>
<evidence type="ECO:0000313" key="4">
    <source>
        <dbReference type="EMBL" id="KAK3605400.1"/>
    </source>
</evidence>
<keyword evidence="2" id="KW-0418">Kinase</keyword>
<keyword evidence="3" id="KW-0067">ATP-binding</keyword>
<evidence type="ECO:0000256" key="3">
    <source>
        <dbReference type="ARBA" id="ARBA00022840"/>
    </source>
</evidence>
<dbReference type="Proteomes" id="UP001195483">
    <property type="component" value="Unassembled WGS sequence"/>
</dbReference>
<dbReference type="GO" id="GO:0050515">
    <property type="term" value="F:4-(cytidine 5'-diphospho)-2-C-methyl-D-erythritol kinase activity"/>
    <property type="evidence" value="ECO:0007669"/>
    <property type="project" value="TreeGrafter"/>
</dbReference>
<reference evidence="4" key="1">
    <citation type="journal article" date="2021" name="Genome Biol. Evol.">
        <title>A High-Quality Reference Genome for a Parasitic Bivalve with Doubly Uniparental Inheritance (Bivalvia: Unionida).</title>
        <authorList>
            <person name="Smith C.H."/>
        </authorList>
    </citation>
    <scope>NUCLEOTIDE SEQUENCE</scope>
    <source>
        <strain evidence="4">CHS0354</strain>
    </source>
</reference>
<proteinExistence type="predicted"/>
<reference evidence="4" key="3">
    <citation type="submission" date="2023-05" db="EMBL/GenBank/DDBJ databases">
        <authorList>
            <person name="Smith C.H."/>
        </authorList>
    </citation>
    <scope>NUCLEOTIDE SEQUENCE</scope>
    <source>
        <strain evidence="4">CHS0354</strain>
        <tissue evidence="4">Mantle</tissue>
    </source>
</reference>
<keyword evidence="5" id="KW-1185">Reference proteome</keyword>
<evidence type="ECO:0000313" key="5">
    <source>
        <dbReference type="Proteomes" id="UP001195483"/>
    </source>
</evidence>
<dbReference type="GO" id="GO:0005524">
    <property type="term" value="F:ATP binding"/>
    <property type="evidence" value="ECO:0007669"/>
    <property type="project" value="UniProtKB-KW"/>
</dbReference>
<dbReference type="InterPro" id="IPR020568">
    <property type="entry name" value="Ribosomal_Su5_D2-typ_SF"/>
</dbReference>